<feature type="transmembrane region" description="Helical" evidence="6">
    <location>
        <begin position="181"/>
        <end position="198"/>
    </location>
</feature>
<dbReference type="OrthoDB" id="255482at2"/>
<dbReference type="EMBL" id="FWPT01000017">
    <property type="protein sequence ID" value="SMA50819.1"/>
    <property type="molecule type" value="Genomic_DNA"/>
</dbReference>
<evidence type="ECO:0000313" key="7">
    <source>
        <dbReference type="EMBL" id="SMA50819.1"/>
    </source>
</evidence>
<feature type="transmembrane region" description="Helical" evidence="6">
    <location>
        <begin position="378"/>
        <end position="398"/>
    </location>
</feature>
<feature type="transmembrane region" description="Helical" evidence="6">
    <location>
        <begin position="449"/>
        <end position="470"/>
    </location>
</feature>
<evidence type="ECO:0000256" key="1">
    <source>
        <dbReference type="ARBA" id="ARBA00004651"/>
    </source>
</evidence>
<evidence type="ECO:0000256" key="4">
    <source>
        <dbReference type="ARBA" id="ARBA00022989"/>
    </source>
</evidence>
<keyword evidence="3 6" id="KW-0812">Transmembrane</keyword>
<evidence type="ECO:0000256" key="3">
    <source>
        <dbReference type="ARBA" id="ARBA00022692"/>
    </source>
</evidence>
<feature type="transmembrane region" description="Helical" evidence="6">
    <location>
        <begin position="267"/>
        <end position="289"/>
    </location>
</feature>
<reference evidence="7 8" key="1">
    <citation type="submission" date="2017-03" db="EMBL/GenBank/DDBJ databases">
        <authorList>
            <person name="Afonso C.L."/>
            <person name="Miller P.J."/>
            <person name="Scott M.A."/>
            <person name="Spackman E."/>
            <person name="Goraichik I."/>
            <person name="Dimitrov K.M."/>
            <person name="Suarez D.L."/>
            <person name="Swayne D.E."/>
        </authorList>
    </citation>
    <scope>NUCLEOTIDE SEQUENCE [LARGE SCALE GENOMIC DNA]</scope>
    <source>
        <strain evidence="7">SB41UT1</strain>
    </source>
</reference>
<evidence type="ECO:0008006" key="9">
    <source>
        <dbReference type="Google" id="ProtNLM"/>
    </source>
</evidence>
<evidence type="ECO:0000256" key="6">
    <source>
        <dbReference type="SAM" id="Phobius"/>
    </source>
</evidence>
<gene>
    <name evidence="7" type="ORF">EHSB41UT_04636</name>
</gene>
<protein>
    <recommendedName>
        <fullName evidence="9">C4-dicarboxylate anaerobic carrier</fullName>
    </recommendedName>
</protein>
<dbReference type="InterPro" id="IPR018385">
    <property type="entry name" value="C4_dicarb_anaerob_car-like"/>
</dbReference>
<feature type="transmembrane region" description="Helical" evidence="6">
    <location>
        <begin position="355"/>
        <end position="373"/>
    </location>
</feature>
<dbReference type="InterPro" id="IPR051679">
    <property type="entry name" value="DASS-Related_Transporters"/>
</dbReference>
<sequence>MPFKLSMPTSFGLLIILLFFFAALTHVLPAGQYQKEFSDALGREVPVAGSYQYTEASPQGLADIVLAPIAGFYDPSTYAAAAIDVGLFVLMIGGFLGVVTKTGAIDTGIARVTAKLQGKEIWMIPILMIVFALCGTTFGMAEETIPFYGLLIPVFLAAGFDALTAVAVIMIGAGIGTMGSTINPFATVLASNAAGISFKDGMELRLFIFGIGLFVCIFWVMRYAIKVKKDPQSSLVASFRESNLAHFLGDNQNQNQETPELTKTQSLVLALFASTFGIMVWGITAGGWWMAEMSALFIVMGIIIGFVARLGEQQIVNSFVAGASDLVGVALVIGLARGIVVILNDGAIIDTLLNYAESVAVGTSSVVFINVIYIIEALLSFVISSSSALAVLSMPILAPLGDFAGVDRSLVVTAFVTGMGVVHMVTPTLAFLMGGLAIGRVPFSTWVRFAGPLLLVLSAINMTILSIAVLM</sequence>
<dbReference type="GO" id="GO:0005886">
    <property type="term" value="C:plasma membrane"/>
    <property type="evidence" value="ECO:0007669"/>
    <property type="project" value="UniProtKB-SubCell"/>
</dbReference>
<keyword evidence="5 6" id="KW-0472">Membrane</keyword>
<accession>A0A1X7ARV3</accession>
<dbReference type="PANTHER" id="PTHR43652:SF6">
    <property type="entry name" value="ARGININE REPRESSOR"/>
    <property type="match status" value="1"/>
</dbReference>
<feature type="transmembrane region" description="Helical" evidence="6">
    <location>
        <begin position="78"/>
        <end position="100"/>
    </location>
</feature>
<feature type="transmembrane region" description="Helical" evidence="6">
    <location>
        <begin position="323"/>
        <end position="343"/>
    </location>
</feature>
<proteinExistence type="predicted"/>
<evidence type="ECO:0000313" key="8">
    <source>
        <dbReference type="Proteomes" id="UP000196573"/>
    </source>
</evidence>
<feature type="transmembrane region" description="Helical" evidence="6">
    <location>
        <begin position="295"/>
        <end position="311"/>
    </location>
</feature>
<feature type="transmembrane region" description="Helical" evidence="6">
    <location>
        <begin position="121"/>
        <end position="141"/>
    </location>
</feature>
<dbReference type="Proteomes" id="UP000196573">
    <property type="component" value="Unassembled WGS sequence"/>
</dbReference>
<organism evidence="7 8">
    <name type="scientific">Parendozoicomonas haliclonae</name>
    <dbReference type="NCBI Taxonomy" id="1960125"/>
    <lineage>
        <taxon>Bacteria</taxon>
        <taxon>Pseudomonadati</taxon>
        <taxon>Pseudomonadota</taxon>
        <taxon>Gammaproteobacteria</taxon>
        <taxon>Oceanospirillales</taxon>
        <taxon>Endozoicomonadaceae</taxon>
        <taxon>Parendozoicomonas</taxon>
    </lineage>
</organism>
<comment type="subcellular location">
    <subcellularLocation>
        <location evidence="1">Cell membrane</location>
        <topology evidence="1">Multi-pass membrane protein</topology>
    </subcellularLocation>
</comment>
<dbReference type="PANTHER" id="PTHR43652">
    <property type="entry name" value="BASIC AMINO ACID ANTIPORTER YFCC-RELATED"/>
    <property type="match status" value="1"/>
</dbReference>
<name>A0A1X7ARV3_9GAMM</name>
<feature type="transmembrane region" description="Helical" evidence="6">
    <location>
        <begin position="410"/>
        <end position="437"/>
    </location>
</feature>
<keyword evidence="2" id="KW-1003">Cell membrane</keyword>
<keyword evidence="4 6" id="KW-1133">Transmembrane helix</keyword>
<evidence type="ECO:0000256" key="5">
    <source>
        <dbReference type="ARBA" id="ARBA00023136"/>
    </source>
</evidence>
<dbReference type="Pfam" id="PF03606">
    <property type="entry name" value="DcuC"/>
    <property type="match status" value="1"/>
</dbReference>
<dbReference type="RefSeq" id="WP_087113261.1">
    <property type="nucleotide sequence ID" value="NZ_CBCSCN010000015.1"/>
</dbReference>
<feature type="transmembrane region" description="Helical" evidence="6">
    <location>
        <begin position="204"/>
        <end position="225"/>
    </location>
</feature>
<evidence type="ECO:0000256" key="2">
    <source>
        <dbReference type="ARBA" id="ARBA00022475"/>
    </source>
</evidence>
<dbReference type="AlphaFoldDB" id="A0A1X7ARV3"/>
<feature type="transmembrane region" description="Helical" evidence="6">
    <location>
        <begin position="147"/>
        <end position="169"/>
    </location>
</feature>
<keyword evidence="8" id="KW-1185">Reference proteome</keyword>